<dbReference type="PROSITE" id="PS51318">
    <property type="entry name" value="TAT"/>
    <property type="match status" value="1"/>
</dbReference>
<reference evidence="1 2" key="1">
    <citation type="journal article" date="2012" name="J. Bacteriol.">
        <title>Draft Genome Sequence of the Extremely Halophilic Archaeon Halogranum salarium B-1T.</title>
        <authorList>
            <person name="Kim K.K."/>
            <person name="Lee K.C."/>
            <person name="Lee J.S."/>
        </authorList>
    </citation>
    <scope>NUCLEOTIDE SEQUENCE [LARGE SCALE GENOMIC DNA]</scope>
    <source>
        <strain evidence="1 2">B-1</strain>
    </source>
</reference>
<protein>
    <submittedName>
        <fullName evidence="1">Uncharacterized protein</fullName>
    </submittedName>
</protein>
<organism evidence="1 2">
    <name type="scientific">Halogranum salarium B-1</name>
    <dbReference type="NCBI Taxonomy" id="1210908"/>
    <lineage>
        <taxon>Archaea</taxon>
        <taxon>Methanobacteriati</taxon>
        <taxon>Methanobacteriota</taxon>
        <taxon>Stenosarchaea group</taxon>
        <taxon>Halobacteria</taxon>
        <taxon>Halobacteriales</taxon>
        <taxon>Haloferacaceae</taxon>
    </lineage>
</organism>
<accession>J2ZD78</accession>
<dbReference type="AlphaFoldDB" id="J2ZD78"/>
<proteinExistence type="predicted"/>
<dbReference type="EMBL" id="ALJD01000008">
    <property type="protein sequence ID" value="EJN58635.1"/>
    <property type="molecule type" value="Genomic_DNA"/>
</dbReference>
<sequence>MEESSSSRYVSRRALLKGLSAATVVGGTTGAVSAASDGDERELVVEGTGPVTRFEFEASSEVWGSDLESTDAIYGYAVEGQVSTQDDIYTFTGELDSFTVTMGSADDIRVTLDGEEVAVTEEETHVLEVRGTGPVTRFEFAVSGSVWASDLEDTDTVRLHSVEGQVSTLDDTYHYSGRMNNFEITEGSEDDIVLVLDGEETTAAELDG</sequence>
<name>J2ZD78_9EURY</name>
<gene>
    <name evidence="1" type="ORF">HSB1_31130</name>
</gene>
<dbReference type="eggNOG" id="arCOG10187">
    <property type="taxonomic scope" value="Archaea"/>
</dbReference>
<evidence type="ECO:0000313" key="2">
    <source>
        <dbReference type="Proteomes" id="UP000007813"/>
    </source>
</evidence>
<dbReference type="Proteomes" id="UP000007813">
    <property type="component" value="Unassembled WGS sequence"/>
</dbReference>
<evidence type="ECO:0000313" key="1">
    <source>
        <dbReference type="EMBL" id="EJN58635.1"/>
    </source>
</evidence>
<dbReference type="InterPro" id="IPR006311">
    <property type="entry name" value="TAT_signal"/>
</dbReference>
<comment type="caution">
    <text evidence="1">The sequence shown here is derived from an EMBL/GenBank/DDBJ whole genome shotgun (WGS) entry which is preliminary data.</text>
</comment>